<reference evidence="2" key="1">
    <citation type="journal article" date="2021" name="bioRxiv">
        <title>Whole Genome Assembly and Annotation of Northern Wild Rice, Zizania palustris L., Supports a Whole Genome Duplication in the Zizania Genus.</title>
        <authorList>
            <person name="Haas M."/>
            <person name="Kono T."/>
            <person name="Macchietto M."/>
            <person name="Millas R."/>
            <person name="McGilp L."/>
            <person name="Shao M."/>
            <person name="Duquette J."/>
            <person name="Hirsch C.N."/>
            <person name="Kimball J."/>
        </authorList>
    </citation>
    <scope>NUCLEOTIDE SEQUENCE</scope>
    <source>
        <tissue evidence="2">Fresh leaf tissue</tissue>
    </source>
</reference>
<reference evidence="2" key="2">
    <citation type="submission" date="2021-02" db="EMBL/GenBank/DDBJ databases">
        <authorList>
            <person name="Kimball J.A."/>
            <person name="Haas M.W."/>
            <person name="Macchietto M."/>
            <person name="Kono T."/>
            <person name="Duquette J."/>
            <person name="Shao M."/>
        </authorList>
    </citation>
    <scope>NUCLEOTIDE SEQUENCE</scope>
    <source>
        <tissue evidence="2">Fresh leaf tissue</tissue>
    </source>
</reference>
<evidence type="ECO:0000313" key="3">
    <source>
        <dbReference type="Proteomes" id="UP000729402"/>
    </source>
</evidence>
<evidence type="ECO:0000256" key="1">
    <source>
        <dbReference type="SAM" id="MobiDB-lite"/>
    </source>
</evidence>
<dbReference type="AlphaFoldDB" id="A0A8J5SJY4"/>
<feature type="region of interest" description="Disordered" evidence="1">
    <location>
        <begin position="41"/>
        <end position="60"/>
    </location>
</feature>
<evidence type="ECO:0000313" key="2">
    <source>
        <dbReference type="EMBL" id="KAG8074128.1"/>
    </source>
</evidence>
<dbReference type="Proteomes" id="UP000729402">
    <property type="component" value="Unassembled WGS sequence"/>
</dbReference>
<protein>
    <submittedName>
        <fullName evidence="2">Uncharacterized protein</fullName>
    </submittedName>
</protein>
<dbReference type="EMBL" id="JAAALK010000283">
    <property type="protein sequence ID" value="KAG8074128.1"/>
    <property type="molecule type" value="Genomic_DNA"/>
</dbReference>
<proteinExistence type="predicted"/>
<sequence>MLSAPRDSGNPRAAGAYARGQLLRLHASRVTRHARPRPVSWATIPSTAASRRRKSDGGFTGVSRRRYTVIFLGLVGSPADDSSGRGGKNEALHLRKFVQIARKHRYCLALIRLNVYNSITDQLYSVDEVMKSVYLWRHKIPVPLIGPCTLSETTCYGQSLQGAVVVRWKCQMPTSQSETSGIIRSLHGGRAYLTLILETQRVVPCAPRTSSSAAAIKPAEFSSLRGTPHAMCRSPVPCDAEEQILACHFASFRLPPGPGPGGRPHLQFSRSSMAQLAQRLSLSLSFSFMHDALISHGSEVTPWNCN</sequence>
<accession>A0A8J5SJY4</accession>
<name>A0A8J5SJY4_ZIZPA</name>
<organism evidence="2 3">
    <name type="scientific">Zizania palustris</name>
    <name type="common">Northern wild rice</name>
    <dbReference type="NCBI Taxonomy" id="103762"/>
    <lineage>
        <taxon>Eukaryota</taxon>
        <taxon>Viridiplantae</taxon>
        <taxon>Streptophyta</taxon>
        <taxon>Embryophyta</taxon>
        <taxon>Tracheophyta</taxon>
        <taxon>Spermatophyta</taxon>
        <taxon>Magnoliopsida</taxon>
        <taxon>Liliopsida</taxon>
        <taxon>Poales</taxon>
        <taxon>Poaceae</taxon>
        <taxon>BOP clade</taxon>
        <taxon>Oryzoideae</taxon>
        <taxon>Oryzeae</taxon>
        <taxon>Zizaniinae</taxon>
        <taxon>Zizania</taxon>
    </lineage>
</organism>
<gene>
    <name evidence="2" type="ORF">GUJ93_ZPchr0006g45782</name>
</gene>
<keyword evidence="3" id="KW-1185">Reference proteome</keyword>
<comment type="caution">
    <text evidence="2">The sequence shown here is derived from an EMBL/GenBank/DDBJ whole genome shotgun (WGS) entry which is preliminary data.</text>
</comment>